<organism evidence="1 2">
    <name type="scientific">Pseudohongiella acticola</name>
    <dbReference type="NCBI Taxonomy" id="1524254"/>
    <lineage>
        <taxon>Bacteria</taxon>
        <taxon>Pseudomonadati</taxon>
        <taxon>Pseudomonadota</taxon>
        <taxon>Gammaproteobacteria</taxon>
        <taxon>Pseudomonadales</taxon>
        <taxon>Pseudohongiellaceae</taxon>
        <taxon>Pseudohongiella</taxon>
    </lineage>
</organism>
<evidence type="ECO:0000313" key="1">
    <source>
        <dbReference type="EMBL" id="OFE11381.1"/>
    </source>
</evidence>
<dbReference type="Proteomes" id="UP000175669">
    <property type="component" value="Unassembled WGS sequence"/>
</dbReference>
<keyword evidence="2" id="KW-1185">Reference proteome</keyword>
<name>A0A1E8CFY6_9GAMM</name>
<protein>
    <recommendedName>
        <fullName evidence="3">DUF3168 domain-containing protein</fullName>
    </recommendedName>
</protein>
<dbReference type="OrthoDB" id="5739856at2"/>
<proteinExistence type="predicted"/>
<evidence type="ECO:0000313" key="2">
    <source>
        <dbReference type="Proteomes" id="UP000175669"/>
    </source>
</evidence>
<dbReference type="InterPro" id="IPR021508">
    <property type="entry name" value="Gp17-like"/>
</dbReference>
<dbReference type="AlphaFoldDB" id="A0A1E8CFY6"/>
<dbReference type="EMBL" id="MASR01000002">
    <property type="protein sequence ID" value="OFE11381.1"/>
    <property type="molecule type" value="Genomic_DNA"/>
</dbReference>
<sequence length="121" mass="12974">MFAPVFATLSASAEVAQLLGSGADMRLYPIEADQGTPVPYAVITQIGGPTENQLSGGSATDRYLIQIDSYAKTLTEARAVAGALRAAVQDFADVDSVGRESRSAKTRHYSYQFDIEWLIAN</sequence>
<comment type="caution">
    <text evidence="1">The sequence shown here is derived from an EMBL/GenBank/DDBJ whole genome shotgun (WGS) entry which is preliminary data.</text>
</comment>
<dbReference type="RefSeq" id="WP_070118570.1">
    <property type="nucleotide sequence ID" value="NZ_MASR01000002.1"/>
</dbReference>
<gene>
    <name evidence="1" type="ORF">PHACT_12550</name>
</gene>
<evidence type="ECO:0008006" key="3">
    <source>
        <dbReference type="Google" id="ProtNLM"/>
    </source>
</evidence>
<dbReference type="Pfam" id="PF11367">
    <property type="entry name" value="Tail_completion_gp17"/>
    <property type="match status" value="1"/>
</dbReference>
<reference evidence="2" key="1">
    <citation type="submission" date="2016-07" db="EMBL/GenBank/DDBJ databases">
        <authorList>
            <person name="Florea S."/>
            <person name="Webb J.S."/>
            <person name="Jaromczyk J."/>
            <person name="Schardl C.L."/>
        </authorList>
    </citation>
    <scope>NUCLEOTIDE SEQUENCE [LARGE SCALE GENOMIC DNA]</scope>
    <source>
        <strain evidence="2">KCTC 42131</strain>
    </source>
</reference>
<accession>A0A1E8CFY6</accession>
<dbReference type="STRING" id="1524254.PHACT_12550"/>